<keyword evidence="3" id="KW-0472">Membrane</keyword>
<protein>
    <submittedName>
        <fullName evidence="4">Uncharacterized protein</fullName>
    </submittedName>
</protein>
<feature type="region of interest" description="Disordered" evidence="2">
    <location>
        <begin position="931"/>
        <end position="968"/>
    </location>
</feature>
<reference evidence="6 7" key="1">
    <citation type="submission" date="2021-02" db="EMBL/GenBank/DDBJ databases">
        <title>FDA dAtabase for Regulatory Grade micrObial Sequences (FDA-ARGOS): Supporting development and validation of Infectious Disease Dx tests.</title>
        <authorList>
            <person name="Sproer C."/>
            <person name="Gronow S."/>
            <person name="Severitt S."/>
            <person name="Schroder I."/>
            <person name="Tallon L."/>
            <person name="Sadzewicz L."/>
            <person name="Zhao X."/>
            <person name="Boylan J."/>
            <person name="Ott S."/>
            <person name="Bowen H."/>
            <person name="Vavikolanu K."/>
            <person name="Mehta A."/>
            <person name="Aluvathingal J."/>
            <person name="Nadendla S."/>
            <person name="Lowell S."/>
            <person name="Myers T."/>
            <person name="Yan Y."/>
            <person name="Sichtig H."/>
        </authorList>
    </citation>
    <scope>NUCLEOTIDE SEQUENCE [LARGE SCALE GENOMIC DNA]</scope>
    <source>
        <strain evidence="5 6">FDAARGOS_1211</strain>
        <strain evidence="4 7">FDAARGOS_1212</strain>
    </source>
</reference>
<feature type="compositionally biased region" description="Basic and acidic residues" evidence="2">
    <location>
        <begin position="631"/>
        <end position="647"/>
    </location>
</feature>
<evidence type="ECO:0000313" key="4">
    <source>
        <dbReference type="EMBL" id="QRV35389.1"/>
    </source>
</evidence>
<feature type="region of interest" description="Disordered" evidence="2">
    <location>
        <begin position="195"/>
        <end position="216"/>
    </location>
</feature>
<dbReference type="RefSeq" id="WP_030276646.1">
    <property type="nucleotide sequence ID" value="NZ_CP070242.1"/>
</dbReference>
<feature type="transmembrane region" description="Helical" evidence="3">
    <location>
        <begin position="403"/>
        <end position="432"/>
    </location>
</feature>
<feature type="region of interest" description="Disordered" evidence="2">
    <location>
        <begin position="627"/>
        <end position="746"/>
    </location>
</feature>
<feature type="transmembrane region" description="Helical" evidence="3">
    <location>
        <begin position="453"/>
        <end position="471"/>
    </location>
</feature>
<keyword evidence="6" id="KW-1185">Reference proteome</keyword>
<evidence type="ECO:0000313" key="6">
    <source>
        <dbReference type="Proteomes" id="UP000598054"/>
    </source>
</evidence>
<gene>
    <name evidence="5" type="ORF">I6J41_17970</name>
    <name evidence="4" type="ORF">I6J42_16035</name>
</gene>
<accession>A0ABD7D2A8</accession>
<sequence>MTSPEDTPAVIRVDLRSGAEELTSARALRDRVAEQLGRSGLPEPEYPLFLVVDTPAGLTGHQLAYELLTGYRAVGETRVLVLLVGSSPGSPPGEEEAYLPDRRLVRPTTLRASSTGLLWAGDLRSARTALDRPEPDDPAALAVLVDLLSVPDVFLRVLDDLRKLPDAVAAPGVRLLEQDLPAEVRDRAWRDALSRFAGEDGGSGGPADTTPDARLPEPLRVLVAGSADRRRGHRLPDGEAHRAHRACAESLERADEDLDALRAFPGLLHQSRRTAVEEDLRQARESLDAYRDLVERALRSGGGATAPTAEATARLGALGLRVPPADSAGERVGEGLRDLAGTLLGDGLALRSVAQEFTALAGRVEPVPGTALLHRLADHSEEAVNRRSATEYAAPARTSGATLLLAGAAGLLGGLWPWPALLTALLVPVLFAAVAMRGARRLRSGRRTARWPLGPRVAAVAGAVAGAAVGYVTAPPLWLGGSALLIGLGLAAEAVRRLWRDAADAWAEGRGTRALRTALDGLDALLAELVQEHWAAEERLYCADAARSVAGMLRATANAAEAQAAPGSAGPVGPVGTADPACPDRPGGPRGSDAYADEDWLSAPLAPADAGPGTAAGDADDGDWAAAYAWDGDRDGPSGESRDRYEEPYGTADDDLAYGGSDRDRDEDERVAERYDGPYGKEPYGDEPYGDSSARGNGRTGEAYSRSGEAYGDGPGDDGFGDLYDAPAPSPRAPGDTAWENAGSGRAPRWLDREIGEGGPELVATLAGDLRRTAMAAMAPYWGAVERGQAGALAVSRTEQRVRELLSAARHHLARYGVLAPPPYPADHRARATAAGLLGTDSARVAELVAREADRGTVVQLSSPEQGSLLSRNPGDARWIRFAPATLRPEIETAWRKGASPQPAEALWTSSGRYAGLIRLVPLREGVVDTVLPRQPGDGDAPARARVGGHDGAEPTTVRAEFREDDRW</sequence>
<evidence type="ECO:0000256" key="2">
    <source>
        <dbReference type="SAM" id="MobiDB-lite"/>
    </source>
</evidence>
<feature type="coiled-coil region" evidence="1">
    <location>
        <begin position="273"/>
        <end position="300"/>
    </location>
</feature>
<evidence type="ECO:0000313" key="7">
    <source>
        <dbReference type="Proteomes" id="UP000623926"/>
    </source>
</evidence>
<evidence type="ECO:0000256" key="1">
    <source>
        <dbReference type="SAM" id="Coils"/>
    </source>
</evidence>
<proteinExistence type="predicted"/>
<feature type="region of interest" description="Disordered" evidence="2">
    <location>
        <begin position="564"/>
        <end position="596"/>
    </location>
</feature>
<keyword evidence="3" id="KW-1133">Transmembrane helix</keyword>
<dbReference type="GeneID" id="63981440"/>
<dbReference type="Proteomes" id="UP000598054">
    <property type="component" value="Chromosome"/>
</dbReference>
<name>A0ABD7D2A8_9ACTN</name>
<keyword evidence="1" id="KW-0175">Coiled coil</keyword>
<evidence type="ECO:0000313" key="5">
    <source>
        <dbReference type="EMBL" id="QRV42420.1"/>
    </source>
</evidence>
<feature type="compositionally biased region" description="Low complexity" evidence="2">
    <location>
        <begin position="564"/>
        <end position="576"/>
    </location>
</feature>
<dbReference type="EMBL" id="CP070245">
    <property type="protein sequence ID" value="QRV35389.1"/>
    <property type="molecule type" value="Genomic_DNA"/>
</dbReference>
<dbReference type="Proteomes" id="UP000623926">
    <property type="component" value="Chromosome"/>
</dbReference>
<evidence type="ECO:0000256" key="3">
    <source>
        <dbReference type="SAM" id="Phobius"/>
    </source>
</evidence>
<dbReference type="EMBL" id="CP070249">
    <property type="protein sequence ID" value="QRV42420.1"/>
    <property type="molecule type" value="Genomic_DNA"/>
</dbReference>
<keyword evidence="3" id="KW-0812">Transmembrane</keyword>
<organism evidence="4 7">
    <name type="scientific">Streptomyces californicus</name>
    <dbReference type="NCBI Taxonomy" id="67351"/>
    <lineage>
        <taxon>Bacteria</taxon>
        <taxon>Bacillati</taxon>
        <taxon>Actinomycetota</taxon>
        <taxon>Actinomycetes</taxon>
        <taxon>Kitasatosporales</taxon>
        <taxon>Streptomycetaceae</taxon>
        <taxon>Streptomyces</taxon>
    </lineage>
</organism>
<dbReference type="AlphaFoldDB" id="A0ABD7D2A8"/>